<feature type="compositionally biased region" description="Basic and acidic residues" evidence="1">
    <location>
        <begin position="338"/>
        <end position="347"/>
    </location>
</feature>
<feature type="region of interest" description="Disordered" evidence="1">
    <location>
        <begin position="667"/>
        <end position="708"/>
    </location>
</feature>
<feature type="compositionally biased region" description="Basic and acidic residues" evidence="1">
    <location>
        <begin position="1220"/>
        <end position="1232"/>
    </location>
</feature>
<feature type="compositionally biased region" description="Basic and acidic residues" evidence="1">
    <location>
        <begin position="321"/>
        <end position="331"/>
    </location>
</feature>
<feature type="region of interest" description="Disordered" evidence="1">
    <location>
        <begin position="455"/>
        <end position="496"/>
    </location>
</feature>
<dbReference type="PANTHER" id="PTHR15439:SF0">
    <property type="entry name" value="CELL DIVISION CYCLE AND APOPTOSIS REGULATOR PROTEIN 1-RELATED"/>
    <property type="match status" value="1"/>
</dbReference>
<evidence type="ECO:0000313" key="3">
    <source>
        <dbReference type="Proteomes" id="UP000027135"/>
    </source>
</evidence>
<feature type="compositionally biased region" description="Basic and acidic residues" evidence="1">
    <location>
        <begin position="372"/>
        <end position="384"/>
    </location>
</feature>
<evidence type="ECO:0000313" key="2">
    <source>
        <dbReference type="EMBL" id="KDR11418.1"/>
    </source>
</evidence>
<feature type="compositionally biased region" description="Basic residues" evidence="1">
    <location>
        <begin position="213"/>
        <end position="252"/>
    </location>
</feature>
<dbReference type="EMBL" id="KK853097">
    <property type="protein sequence ID" value="KDR11418.1"/>
    <property type="molecule type" value="Genomic_DNA"/>
</dbReference>
<feature type="compositionally biased region" description="Basic residues" evidence="1">
    <location>
        <begin position="623"/>
        <end position="636"/>
    </location>
</feature>
<feature type="compositionally biased region" description="Basic residues" evidence="1">
    <location>
        <begin position="464"/>
        <end position="477"/>
    </location>
</feature>
<feature type="region of interest" description="Disordered" evidence="1">
    <location>
        <begin position="561"/>
        <end position="602"/>
    </location>
</feature>
<feature type="compositionally biased region" description="Basic residues" evidence="1">
    <location>
        <begin position="1206"/>
        <end position="1219"/>
    </location>
</feature>
<dbReference type="PANTHER" id="PTHR15439">
    <property type="entry name" value="RETINOBLASTOMA-BINDING PROTEIN 6"/>
    <property type="match status" value="1"/>
</dbReference>
<feature type="compositionally biased region" description="Basic residues" evidence="1">
    <location>
        <begin position="835"/>
        <end position="848"/>
    </location>
</feature>
<dbReference type="InParanoid" id="A0A067R1F4"/>
<feature type="compositionally biased region" description="Basic residues" evidence="1">
    <location>
        <begin position="272"/>
        <end position="301"/>
    </location>
</feature>
<feature type="region of interest" description="Disordered" evidence="1">
    <location>
        <begin position="153"/>
        <end position="443"/>
    </location>
</feature>
<feature type="region of interest" description="Disordered" evidence="1">
    <location>
        <begin position="1094"/>
        <end position="1132"/>
    </location>
</feature>
<feature type="region of interest" description="Disordered" evidence="1">
    <location>
        <begin position="882"/>
        <end position="920"/>
    </location>
</feature>
<feature type="compositionally biased region" description="Basic residues" evidence="1">
    <location>
        <begin position="676"/>
        <end position="689"/>
    </location>
</feature>
<feature type="compositionally biased region" description="Basic residues" evidence="1">
    <location>
        <begin position="782"/>
        <end position="795"/>
    </location>
</feature>
<dbReference type="GO" id="GO:0061630">
    <property type="term" value="F:ubiquitin protein ligase activity"/>
    <property type="evidence" value="ECO:0007669"/>
    <property type="project" value="InterPro"/>
</dbReference>
<reference evidence="2 3" key="1">
    <citation type="journal article" date="2014" name="Nat. Commun.">
        <title>Molecular traces of alternative social organization in a termite genome.</title>
        <authorList>
            <person name="Terrapon N."/>
            <person name="Li C."/>
            <person name="Robertson H.M."/>
            <person name="Ji L."/>
            <person name="Meng X."/>
            <person name="Booth W."/>
            <person name="Chen Z."/>
            <person name="Childers C.P."/>
            <person name="Glastad K.M."/>
            <person name="Gokhale K."/>
            <person name="Gowin J."/>
            <person name="Gronenberg W."/>
            <person name="Hermansen R.A."/>
            <person name="Hu H."/>
            <person name="Hunt B.G."/>
            <person name="Huylmans A.K."/>
            <person name="Khalil S.M."/>
            <person name="Mitchell R.D."/>
            <person name="Munoz-Torres M.C."/>
            <person name="Mustard J.A."/>
            <person name="Pan H."/>
            <person name="Reese J.T."/>
            <person name="Scharf M.E."/>
            <person name="Sun F."/>
            <person name="Vogel H."/>
            <person name="Xiao J."/>
            <person name="Yang W."/>
            <person name="Yang Z."/>
            <person name="Yang Z."/>
            <person name="Zhou J."/>
            <person name="Zhu J."/>
            <person name="Brent C.S."/>
            <person name="Elsik C.G."/>
            <person name="Goodisman M.A."/>
            <person name="Liberles D.A."/>
            <person name="Roe R.M."/>
            <person name="Vargo E.L."/>
            <person name="Vilcinskas A."/>
            <person name="Wang J."/>
            <person name="Bornberg-Bauer E."/>
            <person name="Korb J."/>
            <person name="Zhang G."/>
            <person name="Liebig J."/>
        </authorList>
    </citation>
    <scope>NUCLEOTIDE SEQUENCE [LARGE SCALE GENOMIC DNA]</scope>
    <source>
        <tissue evidence="2">Whole organism</tissue>
    </source>
</reference>
<evidence type="ECO:0000256" key="1">
    <source>
        <dbReference type="SAM" id="MobiDB-lite"/>
    </source>
</evidence>
<feature type="compositionally biased region" description="Basic and acidic residues" evidence="1">
    <location>
        <begin position="955"/>
        <end position="967"/>
    </location>
</feature>
<feature type="region of interest" description="Disordered" evidence="1">
    <location>
        <begin position="1147"/>
        <end position="1185"/>
    </location>
</feature>
<feature type="compositionally biased region" description="Basic and acidic residues" evidence="1">
    <location>
        <begin position="902"/>
        <end position="914"/>
    </location>
</feature>
<feature type="compositionally biased region" description="Basic residues" evidence="1">
    <location>
        <begin position="1047"/>
        <end position="1060"/>
    </location>
</feature>
<feature type="compositionally biased region" description="Basic and acidic residues" evidence="1">
    <location>
        <begin position="155"/>
        <end position="212"/>
    </location>
</feature>
<dbReference type="InterPro" id="IPR033489">
    <property type="entry name" value="RBBP6"/>
</dbReference>
<proteinExistence type="predicted"/>
<organism evidence="2 3">
    <name type="scientific">Zootermopsis nevadensis</name>
    <name type="common">Dampwood termite</name>
    <dbReference type="NCBI Taxonomy" id="136037"/>
    <lineage>
        <taxon>Eukaryota</taxon>
        <taxon>Metazoa</taxon>
        <taxon>Ecdysozoa</taxon>
        <taxon>Arthropoda</taxon>
        <taxon>Hexapoda</taxon>
        <taxon>Insecta</taxon>
        <taxon>Pterygota</taxon>
        <taxon>Neoptera</taxon>
        <taxon>Polyneoptera</taxon>
        <taxon>Dictyoptera</taxon>
        <taxon>Blattodea</taxon>
        <taxon>Blattoidea</taxon>
        <taxon>Termitoidae</taxon>
        <taxon>Termopsidae</taxon>
        <taxon>Zootermopsis</taxon>
    </lineage>
</organism>
<feature type="region of interest" description="Disordered" evidence="1">
    <location>
        <begin position="1253"/>
        <end position="1290"/>
    </location>
</feature>
<gene>
    <name evidence="2" type="ORF">L798_13422</name>
</gene>
<dbReference type="GO" id="GO:0016567">
    <property type="term" value="P:protein ubiquitination"/>
    <property type="evidence" value="ECO:0007669"/>
    <property type="project" value="InterPro"/>
</dbReference>
<feature type="compositionally biased region" description="Basic and acidic residues" evidence="1">
    <location>
        <begin position="425"/>
        <end position="437"/>
    </location>
</feature>
<feature type="compositionally biased region" description="Basic residues" evidence="1">
    <location>
        <begin position="1100"/>
        <end position="1113"/>
    </location>
</feature>
<protein>
    <submittedName>
        <fullName evidence="2">Hydrocephalus-inducing protein-like protein</fullName>
    </submittedName>
</protein>
<feature type="region of interest" description="Disordered" evidence="1">
    <location>
        <begin position="614"/>
        <end position="655"/>
    </location>
</feature>
<feature type="compositionally biased region" description="Basic and acidic residues" evidence="1">
    <location>
        <begin position="478"/>
        <end position="490"/>
    </location>
</feature>
<feature type="compositionally biased region" description="Basic residues" evidence="1">
    <location>
        <begin position="994"/>
        <end position="1007"/>
    </location>
</feature>
<feature type="compositionally biased region" description="Basic and acidic residues" evidence="1">
    <location>
        <begin position="1273"/>
        <end position="1285"/>
    </location>
</feature>
<feature type="region of interest" description="Disordered" evidence="1">
    <location>
        <begin position="773"/>
        <end position="814"/>
    </location>
</feature>
<feature type="region of interest" description="Disordered" evidence="1">
    <location>
        <begin position="935"/>
        <end position="973"/>
    </location>
</feature>
<feature type="compositionally biased region" description="Basic and acidic residues" evidence="1">
    <location>
        <begin position="690"/>
        <end position="702"/>
    </location>
</feature>
<feature type="region of interest" description="Disordered" evidence="1">
    <location>
        <begin position="1200"/>
        <end position="1238"/>
    </location>
</feature>
<feature type="compositionally biased region" description="Basic residues" evidence="1">
    <location>
        <begin position="888"/>
        <end position="901"/>
    </location>
</feature>
<feature type="compositionally biased region" description="Basic and acidic residues" evidence="1">
    <location>
        <begin position="1114"/>
        <end position="1126"/>
    </location>
</feature>
<dbReference type="GO" id="GO:0005634">
    <property type="term" value="C:nucleus"/>
    <property type="evidence" value="ECO:0007669"/>
    <property type="project" value="TreeGrafter"/>
</dbReference>
<feature type="compositionally biased region" description="Basic and acidic residues" evidence="1">
    <location>
        <begin position="637"/>
        <end position="649"/>
    </location>
</feature>
<feature type="compositionally biased region" description="Basic and acidic residues" evidence="1">
    <location>
        <begin position="1008"/>
        <end position="1020"/>
    </location>
</feature>
<dbReference type="GO" id="GO:0006511">
    <property type="term" value="P:ubiquitin-dependent protein catabolic process"/>
    <property type="evidence" value="ECO:0007669"/>
    <property type="project" value="TreeGrafter"/>
</dbReference>
<feature type="compositionally biased region" description="Basic and acidic residues" evidence="1">
    <location>
        <begin position="1061"/>
        <end position="1073"/>
    </location>
</feature>
<feature type="compositionally biased region" description="Basic and acidic residues" evidence="1">
    <location>
        <begin position="391"/>
        <end position="400"/>
    </location>
</feature>
<keyword evidence="3" id="KW-1185">Reference proteome</keyword>
<feature type="compositionally biased region" description="Basic residues" evidence="1">
    <location>
        <begin position="1259"/>
        <end position="1272"/>
    </location>
</feature>
<feature type="region of interest" description="Disordered" evidence="1">
    <location>
        <begin position="720"/>
        <end position="761"/>
    </location>
</feature>
<feature type="compositionally biased region" description="Basic and acidic residues" evidence="1">
    <location>
        <begin position="531"/>
        <end position="543"/>
    </location>
</feature>
<dbReference type="Proteomes" id="UP000027135">
    <property type="component" value="Unassembled WGS sequence"/>
</dbReference>
<feature type="compositionally biased region" description="Basic and acidic residues" evidence="1">
    <location>
        <begin position="743"/>
        <end position="755"/>
    </location>
</feature>
<name>A0A067R1F4_ZOONE</name>
<feature type="region of interest" description="Disordered" evidence="1">
    <location>
        <begin position="829"/>
        <end position="867"/>
    </location>
</feature>
<feature type="compositionally biased region" description="Basic residues" evidence="1">
    <location>
        <begin position="570"/>
        <end position="583"/>
    </location>
</feature>
<feature type="compositionally biased region" description="Basic residues" evidence="1">
    <location>
        <begin position="361"/>
        <end position="371"/>
    </location>
</feature>
<feature type="compositionally biased region" description="Basic and acidic residues" evidence="1">
    <location>
        <begin position="1167"/>
        <end position="1179"/>
    </location>
</feature>
<feature type="compositionally biased region" description="Basic and acidic residues" evidence="1">
    <location>
        <begin position="796"/>
        <end position="808"/>
    </location>
</feature>
<feature type="compositionally biased region" description="Basic residues" evidence="1">
    <location>
        <begin position="411"/>
        <end position="424"/>
    </location>
</feature>
<feature type="compositionally biased region" description="Basic residues" evidence="1">
    <location>
        <begin position="517"/>
        <end position="530"/>
    </location>
</feature>
<feature type="compositionally biased region" description="Basic and acidic residues" evidence="1">
    <location>
        <begin position="849"/>
        <end position="861"/>
    </location>
</feature>
<dbReference type="GO" id="GO:0006397">
    <property type="term" value="P:mRNA processing"/>
    <property type="evidence" value="ECO:0007669"/>
    <property type="project" value="InterPro"/>
</dbReference>
<feature type="compositionally biased region" description="Basic residues" evidence="1">
    <location>
        <begin position="941"/>
        <end position="954"/>
    </location>
</feature>
<feature type="compositionally biased region" description="Basic and acidic residues" evidence="1">
    <location>
        <begin position="302"/>
        <end position="312"/>
    </location>
</feature>
<feature type="compositionally biased region" description="Basic and acidic residues" evidence="1">
    <location>
        <begin position="584"/>
        <end position="596"/>
    </location>
</feature>
<feature type="region of interest" description="Disordered" evidence="1">
    <location>
        <begin position="1041"/>
        <end position="1079"/>
    </location>
</feature>
<feature type="compositionally biased region" description="Basic residues" evidence="1">
    <location>
        <begin position="729"/>
        <end position="742"/>
    </location>
</feature>
<sequence length="1404" mass="164393">MNFEGLTHVLSMVLPLSSLQRLKKTMVKLGPDPNETNILGKDARGWLKRLRLELGVGALPGNFLRGLQTPEVAYPLRWRNPRDRNPVPIGQEAGWAPESVWTQRIQKNPLRPSGIELRSSNNISSLVPISGRAYHPIRETLLVEVVLLQRGTNPGKEKEGKEKEGKEKEGKEKRKEETEKEGKEKRKEETEKEGKEKRKEETEKEGKEEKKKNEKKKKKTKQKKKEKKKKRKTKRRKRRRNRKRRKRRKKEKRKEEKEDETEKEGKEEKKKNEKKKKKTKQKKKEKKEKKKKEKKKKKREKKKNEKKKEQKKEKKKKEKKKNGIPEGRRDLGAGGRRWKTEYQRGEEIWAQEEDVGGRNTRGAKRSGRRRKTLEDGIPEGRRDLGAGGRRWKTEYQRGEEIWAQEEDVGRRNTRGAKRSGRRRKTLEDGIPEGRRDLGAGGRRWKTEYQRGEEIWAQEEDVGRRNTRGAKRSGRRRKTLEDGIPEGRRDLGAGGRRWKTEYQRGEEIWAQEEDVGRRNTRGAKRSGRRRKTLEDGIPEGRRDLGAGGRRWKTEYQRGEEIWAQEEDVGRRNTRGAKRSGRRRKTLEDGIPEGRRDLGAGGRRWKTEYQRGEEIWAQEEDVGRRNTRGAKRSGRRRKTLEDGIPEGRRDLGAGGRRWKTEYQRGEEIWAQEEDVGRRNTRGAKRSGRRRKTLEDGIPEGRRDLGAGGRRWKTEYQRGEEIWAQEEDVGRRNTRGAKRSGRRRKTLEDGIPEGRRDLGAGGRRWKTEYQRGEEIWAQEEDVGRRNTRGAKRSGRRRKTLEDGIPEGRRDLGAGGRRWKTEYQRGEEIWAQEEDVGRRNTRGAKRSGRRRKTLEDGIPEGRRDLGAGGRRWKTEYQRGEEIWAQEEDVGRRNTRGAKRSGRRRKTLEDGIPEGRRDLGAGGRRWKTEYQRGEEIWAQEEDVGRRNTRGAKRSGRRRKTLEDGIPEGRRDLGAGGRRWKTEYQRGEEIWAQEEDVGRRNTRGAKRSGRRRKTLEDGIPEGRRDLGAGGRRWKTEYQRGEEIWAQEEDVGRRNTRGAKRSGRRRKTLEDGIPEGRRDLGAGGRRWKTEYQRGEEIWAQEEDVGRRNTRGAKRSGRRRKTLEDGIPEGRRDLGAGGRRWKTEYQRGEEIWAQEEDVGRRNTRGAKRSGRRRKTLEDGIPEGRRDLGAGGRRWKTEYQRGEEIWAQEEDVGRRNTRGAKRSGRRRKTLEDGIPEGRRDLGAGGRRWKTEYQRGEEIWAQEEDVGRRNTRGAKRSGRRRKTLEDGIPEGRRDLGAGGRRWKTEYQRGEEIWAQEEDVGRRNTRGAKRSGRRRKTLEARLALRMSAVNRFSFFYATRKFIIASYRHILRGSDKIGKAYADILKAFFTQIQDRNEWRTLMGEVACDPLGSIKVD</sequence>
<feature type="compositionally biased region" description="Basic residues" evidence="1">
    <location>
        <begin position="1153"/>
        <end position="1166"/>
    </location>
</feature>
<feature type="region of interest" description="Disordered" evidence="1">
    <location>
        <begin position="988"/>
        <end position="1026"/>
    </location>
</feature>
<accession>A0A067R1F4</accession>
<feature type="region of interest" description="Disordered" evidence="1">
    <location>
        <begin position="508"/>
        <end position="549"/>
    </location>
</feature>